<proteinExistence type="predicted"/>
<dbReference type="Gene3D" id="3.30.710.10">
    <property type="entry name" value="Potassium Channel Kv1.1, Chain A"/>
    <property type="match status" value="1"/>
</dbReference>
<name>A0ABR0E7R8_ZASCE</name>
<dbReference type="EMBL" id="JAXOVC010000009">
    <property type="protein sequence ID" value="KAK4497476.1"/>
    <property type="molecule type" value="Genomic_DNA"/>
</dbReference>
<sequence>MADARDYRVFENTKFEIPNSPDLLEIVVGSEQHLYNMEYSMLWERSPRFKTYVESQAPLKPLNLNLPHISSNTFRTYVMYVYRGQLCSKTPGRSPGFASELMKLARLYMLAEELQDRDAKDAATTGIIAAYIDAVSRNRSSAPSVNLLRKVCDRSNVNGYLGFDARSSWPRPNTRAALDCDTLELLFLQAVVETPGLLGPTGPQHVTVCKYHIHAAGVPCLHRKSPVEMLREKEHDALPRDGMAHVFPQGQRNDSVAVAGIENFQRVVASETGMIQPFQHTQFHDVTMPHFNGPPLQQNQSNGMANAAFAQNNQHTVASQGNGIQPHAHGPFPNFVPQQQPQNNDGGFMGQQLQGNYGTMAPRMGNNQAAPSGDGEIESYYRPDFQYGAPGWNNFPPEGDYGWDPRYFP</sequence>
<gene>
    <name evidence="2" type="ORF">PRZ48_011927</name>
</gene>
<protein>
    <recommendedName>
        <fullName evidence="4">BTB domain-containing protein</fullName>
    </recommendedName>
</protein>
<evidence type="ECO:0000313" key="3">
    <source>
        <dbReference type="Proteomes" id="UP001305779"/>
    </source>
</evidence>
<evidence type="ECO:0000313" key="2">
    <source>
        <dbReference type="EMBL" id="KAK4497476.1"/>
    </source>
</evidence>
<reference evidence="2 3" key="1">
    <citation type="journal article" date="2023" name="G3 (Bethesda)">
        <title>A chromosome-level genome assembly of Zasmidium syzygii isolated from banana leaves.</title>
        <authorList>
            <person name="van Westerhoven A.C."/>
            <person name="Mehrabi R."/>
            <person name="Talebi R."/>
            <person name="Steentjes M.B.F."/>
            <person name="Corcolon B."/>
            <person name="Chong P.A."/>
            <person name="Kema G.H.J."/>
            <person name="Seidl M.F."/>
        </authorList>
    </citation>
    <scope>NUCLEOTIDE SEQUENCE [LARGE SCALE GENOMIC DNA]</scope>
    <source>
        <strain evidence="2 3">P124</strain>
    </source>
</reference>
<keyword evidence="3" id="KW-1185">Reference proteome</keyword>
<comment type="caution">
    <text evidence="2">The sequence shown here is derived from an EMBL/GenBank/DDBJ whole genome shotgun (WGS) entry which is preliminary data.</text>
</comment>
<evidence type="ECO:0008006" key="4">
    <source>
        <dbReference type="Google" id="ProtNLM"/>
    </source>
</evidence>
<feature type="region of interest" description="Disordered" evidence="1">
    <location>
        <begin position="347"/>
        <end position="378"/>
    </location>
</feature>
<evidence type="ECO:0000256" key="1">
    <source>
        <dbReference type="SAM" id="MobiDB-lite"/>
    </source>
</evidence>
<accession>A0ABR0E7R8</accession>
<dbReference type="Proteomes" id="UP001305779">
    <property type="component" value="Unassembled WGS sequence"/>
</dbReference>
<dbReference type="InterPro" id="IPR011333">
    <property type="entry name" value="SKP1/BTB/POZ_sf"/>
</dbReference>
<organism evidence="2 3">
    <name type="scientific">Zasmidium cellare</name>
    <name type="common">Wine cellar mold</name>
    <name type="synonym">Racodium cellare</name>
    <dbReference type="NCBI Taxonomy" id="395010"/>
    <lineage>
        <taxon>Eukaryota</taxon>
        <taxon>Fungi</taxon>
        <taxon>Dikarya</taxon>
        <taxon>Ascomycota</taxon>
        <taxon>Pezizomycotina</taxon>
        <taxon>Dothideomycetes</taxon>
        <taxon>Dothideomycetidae</taxon>
        <taxon>Mycosphaerellales</taxon>
        <taxon>Mycosphaerellaceae</taxon>
        <taxon>Zasmidium</taxon>
    </lineage>
</organism>